<reference evidence="4" key="1">
    <citation type="submission" date="2016-10" db="EMBL/GenBank/DDBJ databases">
        <authorList>
            <person name="Varghese N."/>
            <person name="Submissions S."/>
        </authorList>
    </citation>
    <scope>NUCLEOTIDE SEQUENCE [LARGE SCALE GENOMIC DNA]</scope>
    <source>
        <strain evidence="4">DS-12</strain>
    </source>
</reference>
<dbReference type="Proteomes" id="UP000199036">
    <property type="component" value="Unassembled WGS sequence"/>
</dbReference>
<dbReference type="RefSeq" id="WP_091517887.1">
    <property type="nucleotide sequence ID" value="NZ_FOVI01000001.1"/>
</dbReference>
<feature type="signal peptide" evidence="1">
    <location>
        <begin position="1"/>
        <end position="22"/>
    </location>
</feature>
<gene>
    <name evidence="3" type="ORF">SAMN05421741_101297</name>
</gene>
<dbReference type="EMBL" id="FOVI01000001">
    <property type="protein sequence ID" value="SFN14515.1"/>
    <property type="molecule type" value="Genomic_DNA"/>
</dbReference>
<protein>
    <recommendedName>
        <fullName evidence="2">DUF3857 domain-containing protein</fullName>
    </recommendedName>
</protein>
<keyword evidence="4" id="KW-1185">Reference proteome</keyword>
<dbReference type="OrthoDB" id="1153981at2"/>
<feature type="chain" id="PRO_5011510374" description="DUF3857 domain-containing protein" evidence="1">
    <location>
        <begin position="23"/>
        <end position="653"/>
    </location>
</feature>
<accession>A0A1I4WLX8</accession>
<evidence type="ECO:0000313" key="4">
    <source>
        <dbReference type="Proteomes" id="UP000199036"/>
    </source>
</evidence>
<dbReference type="InterPro" id="IPR024618">
    <property type="entry name" value="DUF3857"/>
</dbReference>
<dbReference type="STRING" id="913024.SAMN05421741_101297"/>
<proteinExistence type="predicted"/>
<organism evidence="3 4">
    <name type="scientific">Paenimyroides ummariense</name>
    <dbReference type="NCBI Taxonomy" id="913024"/>
    <lineage>
        <taxon>Bacteria</taxon>
        <taxon>Pseudomonadati</taxon>
        <taxon>Bacteroidota</taxon>
        <taxon>Flavobacteriia</taxon>
        <taxon>Flavobacteriales</taxon>
        <taxon>Flavobacteriaceae</taxon>
        <taxon>Paenimyroides</taxon>
    </lineage>
</organism>
<dbReference type="AlphaFoldDB" id="A0A1I4WLX8"/>
<evidence type="ECO:0000259" key="2">
    <source>
        <dbReference type="Pfam" id="PF12969"/>
    </source>
</evidence>
<sequence length="653" mass="75552">MTKIKKVLLTLFISVSVWNVQAQKFEFKNYEFSSAEYKIDPKFQKEEEIILERHIKSEFVFEDNAASEYRLVHEKKLINSDNAIERNNKVYIPAGMNDNLIANKLRVILKNGKIIELKQSDIKEEIDEQRQTKYNYFAVNGLEKGAIIEKFYIIKKEPEISGSSLKLQGSEPVLRTTVELIYPERLLFTSASYNGFPSAQSKLKSYKEKNSLFVEAFNIPSVPDNERQSNILKNSQRFSYKLDENISTNTKNIHNHSDYAKSLYEAYHRELSKAEEKALENFVKKFQKTSDPLAQIQNIEKNIKENIQYNRYFSANENLVDIINNKQGNLFDLLKLYANAYKKMNVPYEIVFTTDRFQNIFDPNFESYLNFKEVLFYFPTADVYVEPGAPAYRTPMFDDQFAGNHGLFVKTKTFGGIKVPVSEVKTIDFPKNQSMSVMDIHVDFSNSVTDPALVSKIKFNGYESLNFQPAKDFSDPTEYQEMLTYIAKNYTFESEIASVEAKNEGLEFVGKEHFVIDVKANAKDLITKAGNNYIFKVGEVIGKQMEMYEEKERVFPIEIDNPHSYDRTITLTLPADYKIKNPEVFNMNQSLTYQGKVVADFISSYEIKGNQLIVKNTEHYEFVELPASVYPQYQKIINAAADFNKLSVILEKK</sequence>
<name>A0A1I4WLX8_9FLAO</name>
<dbReference type="Pfam" id="PF12969">
    <property type="entry name" value="DUF3857"/>
    <property type="match status" value="1"/>
</dbReference>
<evidence type="ECO:0000313" key="3">
    <source>
        <dbReference type="EMBL" id="SFN14515.1"/>
    </source>
</evidence>
<evidence type="ECO:0000256" key="1">
    <source>
        <dbReference type="SAM" id="SignalP"/>
    </source>
</evidence>
<feature type="domain" description="DUF3857" evidence="2">
    <location>
        <begin position="73"/>
        <end position="219"/>
    </location>
</feature>
<dbReference type="Gene3D" id="2.60.40.3140">
    <property type="match status" value="1"/>
</dbReference>
<dbReference type="Gene3D" id="2.60.120.1130">
    <property type="match status" value="1"/>
</dbReference>
<keyword evidence="1" id="KW-0732">Signal</keyword>